<dbReference type="Proteomes" id="UP000499080">
    <property type="component" value="Unassembled WGS sequence"/>
</dbReference>
<keyword evidence="2" id="KW-1185">Reference proteome</keyword>
<proteinExistence type="predicted"/>
<dbReference type="EMBL" id="BGPR01000593">
    <property type="protein sequence ID" value="GBM27767.1"/>
    <property type="molecule type" value="Genomic_DNA"/>
</dbReference>
<name>A0A4Y2EG38_ARAVE</name>
<sequence>MTYERDACGETTCGSKSPTLILIGFSWEQELSSILLSSSSLLDSARVRSVLNLAWRVYISLVQDFDEFDTRLIRCSLRQVNVPNQKYSVQIWYLFSNCAKIIQGIFHWVEEYGLWLLLFCPGSDVNMCVPPLKKS</sequence>
<dbReference type="AlphaFoldDB" id="A0A4Y2EG38"/>
<protein>
    <submittedName>
        <fullName evidence="1">Uncharacterized protein</fullName>
    </submittedName>
</protein>
<reference evidence="1 2" key="1">
    <citation type="journal article" date="2019" name="Sci. Rep.">
        <title>Orb-weaving spider Araneus ventricosus genome elucidates the spidroin gene catalogue.</title>
        <authorList>
            <person name="Kono N."/>
            <person name="Nakamura H."/>
            <person name="Ohtoshi R."/>
            <person name="Moran D.A.P."/>
            <person name="Shinohara A."/>
            <person name="Yoshida Y."/>
            <person name="Fujiwara M."/>
            <person name="Mori M."/>
            <person name="Tomita M."/>
            <person name="Arakawa K."/>
        </authorList>
    </citation>
    <scope>NUCLEOTIDE SEQUENCE [LARGE SCALE GENOMIC DNA]</scope>
</reference>
<evidence type="ECO:0000313" key="1">
    <source>
        <dbReference type="EMBL" id="GBM27767.1"/>
    </source>
</evidence>
<comment type="caution">
    <text evidence="1">The sequence shown here is derived from an EMBL/GenBank/DDBJ whole genome shotgun (WGS) entry which is preliminary data.</text>
</comment>
<accession>A0A4Y2EG38</accession>
<organism evidence="1 2">
    <name type="scientific">Araneus ventricosus</name>
    <name type="common">Orbweaver spider</name>
    <name type="synonym">Epeira ventricosa</name>
    <dbReference type="NCBI Taxonomy" id="182803"/>
    <lineage>
        <taxon>Eukaryota</taxon>
        <taxon>Metazoa</taxon>
        <taxon>Ecdysozoa</taxon>
        <taxon>Arthropoda</taxon>
        <taxon>Chelicerata</taxon>
        <taxon>Arachnida</taxon>
        <taxon>Araneae</taxon>
        <taxon>Araneomorphae</taxon>
        <taxon>Entelegynae</taxon>
        <taxon>Araneoidea</taxon>
        <taxon>Araneidae</taxon>
        <taxon>Araneus</taxon>
    </lineage>
</organism>
<evidence type="ECO:0000313" key="2">
    <source>
        <dbReference type="Proteomes" id="UP000499080"/>
    </source>
</evidence>
<gene>
    <name evidence="1" type="ORF">AVEN_25380_1</name>
</gene>